<dbReference type="EMBL" id="BNCI01000002">
    <property type="protein sequence ID" value="GHF28486.1"/>
    <property type="molecule type" value="Genomic_DNA"/>
</dbReference>
<evidence type="ECO:0000256" key="3">
    <source>
        <dbReference type="ARBA" id="ARBA00007931"/>
    </source>
</evidence>
<feature type="domain" description="PDZ" evidence="12">
    <location>
        <begin position="120"/>
        <end position="175"/>
    </location>
</feature>
<keyword evidence="14" id="KW-1185">Reference proteome</keyword>
<keyword evidence="6 11" id="KW-0378">Hydrolase</keyword>
<dbReference type="InterPro" id="IPR004387">
    <property type="entry name" value="Pept_M50_Zn"/>
</dbReference>
<evidence type="ECO:0000313" key="14">
    <source>
        <dbReference type="Proteomes" id="UP000630923"/>
    </source>
</evidence>
<name>A0A919AXR4_9PROT</name>
<keyword evidence="11" id="KW-0479">Metal-binding</keyword>
<evidence type="ECO:0000256" key="2">
    <source>
        <dbReference type="ARBA" id="ARBA00004141"/>
    </source>
</evidence>
<feature type="transmembrane region" description="Helical" evidence="11">
    <location>
        <begin position="113"/>
        <end position="136"/>
    </location>
</feature>
<evidence type="ECO:0000256" key="1">
    <source>
        <dbReference type="ARBA" id="ARBA00001947"/>
    </source>
</evidence>
<evidence type="ECO:0000256" key="11">
    <source>
        <dbReference type="RuleBase" id="RU362031"/>
    </source>
</evidence>
<reference evidence="13" key="2">
    <citation type="submission" date="2020-09" db="EMBL/GenBank/DDBJ databases">
        <authorList>
            <person name="Sun Q."/>
            <person name="Kim S."/>
        </authorList>
    </citation>
    <scope>NUCLEOTIDE SEQUENCE</scope>
    <source>
        <strain evidence="13">KCTC 42590</strain>
    </source>
</reference>
<evidence type="ECO:0000256" key="10">
    <source>
        <dbReference type="ARBA" id="ARBA00023136"/>
    </source>
</evidence>
<dbReference type="Pfam" id="PF02163">
    <property type="entry name" value="Peptidase_M50"/>
    <property type="match status" value="1"/>
</dbReference>
<evidence type="ECO:0000256" key="8">
    <source>
        <dbReference type="ARBA" id="ARBA00022989"/>
    </source>
</evidence>
<evidence type="ECO:0000256" key="5">
    <source>
        <dbReference type="ARBA" id="ARBA00022692"/>
    </source>
</evidence>
<dbReference type="GO" id="GO:0006508">
    <property type="term" value="P:proteolysis"/>
    <property type="evidence" value="ECO:0007669"/>
    <property type="project" value="UniProtKB-KW"/>
</dbReference>
<dbReference type="GO" id="GO:0004222">
    <property type="term" value="F:metalloendopeptidase activity"/>
    <property type="evidence" value="ECO:0007669"/>
    <property type="project" value="InterPro"/>
</dbReference>
<keyword evidence="4" id="KW-0645">Protease</keyword>
<evidence type="ECO:0000259" key="12">
    <source>
        <dbReference type="PROSITE" id="PS50106"/>
    </source>
</evidence>
<evidence type="ECO:0000256" key="6">
    <source>
        <dbReference type="ARBA" id="ARBA00022801"/>
    </source>
</evidence>
<dbReference type="SMART" id="SM00228">
    <property type="entry name" value="PDZ"/>
    <property type="match status" value="1"/>
</dbReference>
<comment type="similarity">
    <text evidence="3 11">Belongs to the peptidase M50B family.</text>
</comment>
<evidence type="ECO:0000313" key="13">
    <source>
        <dbReference type="EMBL" id="GHF28486.1"/>
    </source>
</evidence>
<comment type="cofactor">
    <cofactor evidence="1 11">
        <name>Zn(2+)</name>
        <dbReference type="ChEBI" id="CHEBI:29105"/>
    </cofactor>
</comment>
<dbReference type="CDD" id="cd06163">
    <property type="entry name" value="S2P-M50_PDZ_RseP-like"/>
    <property type="match status" value="1"/>
</dbReference>
<dbReference type="PANTHER" id="PTHR42837:SF2">
    <property type="entry name" value="MEMBRANE METALLOPROTEASE ARASP2, CHLOROPLASTIC-RELATED"/>
    <property type="match status" value="1"/>
</dbReference>
<dbReference type="PROSITE" id="PS50106">
    <property type="entry name" value="PDZ"/>
    <property type="match status" value="1"/>
</dbReference>
<sequence length="370" mass="40400">METEAPGFFITLVAFIGGFSLLVFIHEWGHYSVARLFKIKVDSFSVGFGKELFGWTSPKTGVRWKIAMLPLGGYVKFFGDKSGASDAGDGLDYLTDEEKQQCLHFKPLYQRALVVAAGPAINLLAAALVFAGFYLINGMAYSEPVVEEILEGSAAEKAGLLPGDRILKVGDREIEYFTDIGREIRMYPGAALTVRLERGGVEQSLPVVIGKDFYEDRFGTKYPYGILGVSTRSIEHRDVGLFESLGKGTVQTYEMSKSIFVTIGQMIMGVRSVKEMGGPVKIVSMTGEAAEQGLTNLIWFLALISVNLGIMNLLPIPVLDGGHLMFYLIEAVKGSPLNKKAQEAGFVAGFALMLIFMLFVTLNDLQSVAL</sequence>
<gene>
    <name evidence="13" type="ORF">GCM10017044_24640</name>
</gene>
<keyword evidence="10 11" id="KW-0472">Membrane</keyword>
<evidence type="ECO:0000256" key="7">
    <source>
        <dbReference type="ARBA" id="ARBA00022833"/>
    </source>
</evidence>
<proteinExistence type="inferred from homology"/>
<dbReference type="GO" id="GO:0016020">
    <property type="term" value="C:membrane"/>
    <property type="evidence" value="ECO:0007669"/>
    <property type="project" value="UniProtKB-SubCell"/>
</dbReference>
<dbReference type="NCBIfam" id="TIGR00054">
    <property type="entry name" value="RIP metalloprotease RseP"/>
    <property type="match status" value="1"/>
</dbReference>
<feature type="transmembrane region" description="Helical" evidence="11">
    <location>
        <begin position="297"/>
        <end position="319"/>
    </location>
</feature>
<keyword evidence="9 11" id="KW-0482">Metalloprotease</keyword>
<evidence type="ECO:0000256" key="9">
    <source>
        <dbReference type="ARBA" id="ARBA00023049"/>
    </source>
</evidence>
<dbReference type="InterPro" id="IPR041489">
    <property type="entry name" value="PDZ_6"/>
</dbReference>
<dbReference type="Proteomes" id="UP000630923">
    <property type="component" value="Unassembled WGS sequence"/>
</dbReference>
<evidence type="ECO:0000256" key="4">
    <source>
        <dbReference type="ARBA" id="ARBA00022670"/>
    </source>
</evidence>
<dbReference type="InterPro" id="IPR008915">
    <property type="entry name" value="Peptidase_M50"/>
</dbReference>
<dbReference type="InterPro" id="IPR001478">
    <property type="entry name" value="PDZ"/>
</dbReference>
<keyword evidence="8 11" id="KW-1133">Transmembrane helix</keyword>
<dbReference type="PANTHER" id="PTHR42837">
    <property type="entry name" value="REGULATOR OF SIGMA-E PROTEASE RSEP"/>
    <property type="match status" value="1"/>
</dbReference>
<feature type="transmembrane region" description="Helical" evidence="11">
    <location>
        <begin position="6"/>
        <end position="25"/>
    </location>
</feature>
<dbReference type="Gene3D" id="2.30.42.10">
    <property type="match status" value="1"/>
</dbReference>
<reference evidence="13" key="1">
    <citation type="journal article" date="2014" name="Int. J. Syst. Evol. Microbiol.">
        <title>Complete genome sequence of Corynebacterium casei LMG S-19264T (=DSM 44701T), isolated from a smear-ripened cheese.</title>
        <authorList>
            <consortium name="US DOE Joint Genome Institute (JGI-PGF)"/>
            <person name="Walter F."/>
            <person name="Albersmeier A."/>
            <person name="Kalinowski J."/>
            <person name="Ruckert C."/>
        </authorList>
    </citation>
    <scope>NUCLEOTIDE SEQUENCE</scope>
    <source>
        <strain evidence="13">KCTC 42590</strain>
    </source>
</reference>
<keyword evidence="7 11" id="KW-0862">Zinc</keyword>
<feature type="transmembrane region" description="Helical" evidence="11">
    <location>
        <begin position="344"/>
        <end position="362"/>
    </location>
</feature>
<keyword evidence="5 11" id="KW-0812">Transmembrane</keyword>
<comment type="caution">
    <text evidence="13">The sequence shown here is derived from an EMBL/GenBank/DDBJ whole genome shotgun (WGS) entry which is preliminary data.</text>
</comment>
<organism evidence="13 14">
    <name type="scientific">Kordiimonas sediminis</name>
    <dbReference type="NCBI Taxonomy" id="1735581"/>
    <lineage>
        <taxon>Bacteria</taxon>
        <taxon>Pseudomonadati</taxon>
        <taxon>Pseudomonadota</taxon>
        <taxon>Alphaproteobacteria</taxon>
        <taxon>Kordiimonadales</taxon>
        <taxon>Kordiimonadaceae</taxon>
        <taxon>Kordiimonas</taxon>
    </lineage>
</organism>
<dbReference type="CDD" id="cd23081">
    <property type="entry name" value="cpPDZ_EcRseP-like"/>
    <property type="match status" value="1"/>
</dbReference>
<comment type="subcellular location">
    <subcellularLocation>
        <location evidence="2">Membrane</location>
        <topology evidence="2">Multi-pass membrane protein</topology>
    </subcellularLocation>
</comment>
<dbReference type="AlphaFoldDB" id="A0A919AXR4"/>
<dbReference type="SUPFAM" id="SSF50156">
    <property type="entry name" value="PDZ domain-like"/>
    <property type="match status" value="1"/>
</dbReference>
<protein>
    <recommendedName>
        <fullName evidence="11">Zinc metalloprotease</fullName>
        <ecNumber evidence="11">3.4.24.-</ecNumber>
    </recommendedName>
</protein>
<dbReference type="GO" id="GO:0046872">
    <property type="term" value="F:metal ion binding"/>
    <property type="evidence" value="ECO:0007669"/>
    <property type="project" value="UniProtKB-KW"/>
</dbReference>
<dbReference type="Pfam" id="PF17820">
    <property type="entry name" value="PDZ_6"/>
    <property type="match status" value="1"/>
</dbReference>
<dbReference type="InterPro" id="IPR036034">
    <property type="entry name" value="PDZ_sf"/>
</dbReference>
<accession>A0A919AXR4</accession>
<dbReference type="EC" id="3.4.24.-" evidence="11"/>
<dbReference type="RefSeq" id="WP_191253392.1">
    <property type="nucleotide sequence ID" value="NZ_BNCI01000002.1"/>
</dbReference>